<evidence type="ECO:0000313" key="4">
    <source>
        <dbReference type="Proteomes" id="UP000045840"/>
    </source>
</evidence>
<evidence type="ECO:0000313" key="2">
    <source>
        <dbReference type="EMBL" id="CRY69215.1"/>
    </source>
</evidence>
<proteinExistence type="predicted"/>
<accession>A0A0T9QHS9</accession>
<dbReference type="EMBL" id="CWJL01000038">
    <property type="protein sequence ID" value="CRY69215.1"/>
    <property type="molecule type" value="Genomic_DNA"/>
</dbReference>
<evidence type="ECO:0000313" key="3">
    <source>
        <dbReference type="Proteomes" id="UP000044625"/>
    </source>
</evidence>
<dbReference type="RefSeq" id="WP_049614067.1">
    <property type="nucleotide sequence ID" value="NZ_CAWMMU010000038.1"/>
</dbReference>
<dbReference type="OrthoDB" id="6473374at2"/>
<evidence type="ECO:0000313" key="1">
    <source>
        <dbReference type="EMBL" id="CNI12041.1"/>
    </source>
</evidence>
<dbReference type="AlphaFoldDB" id="A0A0T9QHS9"/>
<dbReference type="STRING" id="1288385.ERS137968_04361"/>
<reference evidence="2 3" key="2">
    <citation type="submission" date="2015-03" db="EMBL/GenBank/DDBJ databases">
        <authorList>
            <consortium name="Pathogen Informatics"/>
            <person name="Murphy D."/>
        </authorList>
    </citation>
    <scope>NUCLEOTIDE SEQUENCE [LARGE SCALE GENOMIC DNA]</scope>
    <source>
        <strain evidence="2">Type strain: CIP110230</strain>
        <strain evidence="3">type strain: CIP110230</strain>
    </source>
</reference>
<dbReference type="Proteomes" id="UP000044625">
    <property type="component" value="Unassembled WGS sequence"/>
</dbReference>
<reference evidence="4" key="3">
    <citation type="submission" date="2015-03" db="EMBL/GenBank/DDBJ databases">
        <authorList>
            <consortium name="Pathogen Informatics"/>
        </authorList>
    </citation>
    <scope>NUCLEOTIDE SEQUENCE [LARGE SCALE GENOMIC DNA]</scope>
    <source>
        <strain evidence="4">A125KOH2</strain>
    </source>
</reference>
<reference evidence="1" key="1">
    <citation type="submission" date="2015-03" db="EMBL/GenBank/DDBJ databases">
        <authorList>
            <person name="Murphy D."/>
        </authorList>
    </citation>
    <scope>NUCLEOTIDE SEQUENCE [LARGE SCALE GENOMIC DNA]</scope>
    <source>
        <strain evidence="1">A125KOH2</strain>
    </source>
</reference>
<protein>
    <submittedName>
        <fullName evidence="1">Phage-like protein</fullName>
    </submittedName>
</protein>
<keyword evidence="3" id="KW-1185">Reference proteome</keyword>
<dbReference type="InterPro" id="IPR035232">
    <property type="entry name" value="DUF5347"/>
</dbReference>
<organism evidence="1 4">
    <name type="scientific">Yersinia pekkanenii</name>
    <dbReference type="NCBI Taxonomy" id="1288385"/>
    <lineage>
        <taxon>Bacteria</taxon>
        <taxon>Pseudomonadati</taxon>
        <taxon>Pseudomonadota</taxon>
        <taxon>Gammaproteobacteria</taxon>
        <taxon>Enterobacterales</taxon>
        <taxon>Yersiniaceae</taxon>
        <taxon>Yersinia</taxon>
    </lineage>
</organism>
<dbReference type="EMBL" id="CQAZ01000029">
    <property type="protein sequence ID" value="CNI12041.1"/>
    <property type="molecule type" value="Genomic_DNA"/>
</dbReference>
<dbReference type="Pfam" id="PF17282">
    <property type="entry name" value="DUF5347"/>
    <property type="match status" value="1"/>
</dbReference>
<name>A0A0T9QHS9_9GAMM</name>
<sequence length="116" mass="13270">MANTEEARTVPLTLKERQHGLRHTAEIWCLFPNKKHQGIIPALLKEMGDTDPKMKGAIYYLADIPRARHGLAFKELLPQEQINIVDALNRWRASASLLPERITYIDCDPLPDNKID</sequence>
<gene>
    <name evidence="1" type="ORF">ERS008529_03129</name>
    <name evidence="2" type="ORF">ERS137968_04361</name>
</gene>
<dbReference type="Proteomes" id="UP000045840">
    <property type="component" value="Unassembled WGS sequence"/>
</dbReference>